<reference evidence="3" key="1">
    <citation type="journal article" date="2020" name="bioRxiv">
        <title>Comparative genomics of Chlamydomonas.</title>
        <authorList>
            <person name="Craig R.J."/>
            <person name="Hasan A.R."/>
            <person name="Ness R.W."/>
            <person name="Keightley P.D."/>
        </authorList>
    </citation>
    <scope>NUCLEOTIDE SEQUENCE</scope>
    <source>
        <strain evidence="3">CCAP 11/173</strain>
    </source>
</reference>
<feature type="compositionally biased region" description="Gly residues" evidence="1">
    <location>
        <begin position="659"/>
        <end position="674"/>
    </location>
</feature>
<feature type="region of interest" description="Disordered" evidence="1">
    <location>
        <begin position="356"/>
        <end position="486"/>
    </location>
</feature>
<feature type="compositionally biased region" description="Low complexity" evidence="1">
    <location>
        <begin position="610"/>
        <end position="619"/>
    </location>
</feature>
<dbReference type="AlphaFoldDB" id="A0A835WB92"/>
<evidence type="ECO:0000259" key="2">
    <source>
        <dbReference type="Pfam" id="PF15072"/>
    </source>
</evidence>
<dbReference type="Proteomes" id="UP000613740">
    <property type="component" value="Unassembled WGS sequence"/>
</dbReference>
<dbReference type="InterPro" id="IPR058570">
    <property type="entry name" value="HROB_OB"/>
</dbReference>
<dbReference type="PANTHER" id="PTHR14523">
    <property type="entry name" value="UNCHARACTERIZED PROTEIN C17ORF53 HOMOLOG"/>
    <property type="match status" value="1"/>
</dbReference>
<dbReference type="InterPro" id="IPR028045">
    <property type="entry name" value="HROB"/>
</dbReference>
<feature type="compositionally biased region" description="Low complexity" evidence="1">
    <location>
        <begin position="523"/>
        <end position="540"/>
    </location>
</feature>
<organism evidence="3 4">
    <name type="scientific">Chlamydomonas schloesseri</name>
    <dbReference type="NCBI Taxonomy" id="2026947"/>
    <lineage>
        <taxon>Eukaryota</taxon>
        <taxon>Viridiplantae</taxon>
        <taxon>Chlorophyta</taxon>
        <taxon>core chlorophytes</taxon>
        <taxon>Chlorophyceae</taxon>
        <taxon>CS clade</taxon>
        <taxon>Chlamydomonadales</taxon>
        <taxon>Chlamydomonadaceae</taxon>
        <taxon>Chlamydomonas</taxon>
    </lineage>
</organism>
<feature type="compositionally biased region" description="Low complexity" evidence="1">
    <location>
        <begin position="201"/>
        <end position="219"/>
    </location>
</feature>
<feature type="compositionally biased region" description="Low complexity" evidence="1">
    <location>
        <begin position="885"/>
        <end position="901"/>
    </location>
</feature>
<accession>A0A835WB92</accession>
<comment type="caution">
    <text evidence="3">The sequence shown here is derived from an EMBL/GenBank/DDBJ whole genome shotgun (WGS) entry which is preliminary data.</text>
</comment>
<sequence>MDAVVPRPKVYLPGPAGRFQALRDAGQPITPASVGLVDTACGGISGVAGFGLGADGGDPDFLSPAWLAALESFDAESFDDARLLLPHTLRTVVGQPFRKVPRLLALVASISPAPSGDAFAQLKDPEGHMGAALHRDVMEAVGAQLGPRAVLLLQEVCVVQPCPGLSYLCVTADNVMRVFPANAPPPAMLRPRAQPAPRSFATHTTHTAQQPQLQQPQLQRGRPGAHVSNGAQTQPRVAPSYSTDTTTASQPLNPPPPRQQQQQQQLPHPFGPGGCFGTIEHQHKPAQAPSAPGPGPGGVGFGASAAKPAAAAQGGANTGAGRGLGSRGRGAMLGFNLEDDDEDPFAFMEVEALEGAGERGSGLAGPAAGSGGGGMLGRGGSSGHGGGMGPPGTGGAMGPPPPRPPSTQPQHPQQQYTTDRPQVPQPASVPQADGGARRPPSAMPAGKGPSAIVGPPGPPQAARPSISASGSHASVGGGLRRRPMMGLDDMDADLDLDLDLDLGAGDDVGAVDSRSRPTGGPGPAAAKLAPSQHQQQASAACNQHRKLGGNEGGSSGAGMEVDTRLSPDQFQAHQCHQSGQQQVSPAPGMPGPSQHALRQPPPPPGGQGPRAGAAPAAGQVIGVSPPHSLHGPAMPGTAQQPSPQGLPAAPSTAAPGATPDGGSGGPAGGSGGAGTSLFASRLGARAPPVGAGGSGSANGNVGGGSGARQHHHQQRPHQHQQANVVAPIVAGAVRGDDVAMLQGGGDDDDDDESCSVSMSEHQFQHGEPLFSLLGKRRAGPLQPPLQPQKQHAPHPQQQCQAQHPQPPNPQRTGMMGPPAIAPMPRAPTTPAETQPPQPTTTAAHSQQQQQQPPGVRRPGGIYMPPLSQVTSSSQRPASTTPPPAAATAAGAGRLLAGRAPGIAQPVGEDACEAPSQQEIASGISPPGGAVGGGFRGNGSGGMHGEGMGGGNGIRQGAAGAPLGGIGVPSVRQQQQEIKSALDLFYFQSQSQQPEAGPAEEAVAADQRLPQQHPHQQQPLPQRTLPGSGALSAARGHMGARAGSGGGPVAEAGSRQGLIPPPPARLPVGSGVAAHGPAARQGAGGPGGPAGRGPGAVGAASSSRLVSAALLLQEDENIELGDDEW</sequence>
<feature type="compositionally biased region" description="Low complexity" evidence="1">
    <location>
        <begin position="787"/>
        <end position="803"/>
    </location>
</feature>
<feature type="compositionally biased region" description="Low complexity" evidence="1">
    <location>
        <begin position="1031"/>
        <end position="1040"/>
    </location>
</feature>
<feature type="compositionally biased region" description="Low complexity" evidence="1">
    <location>
        <begin position="993"/>
        <end position="1022"/>
    </location>
</feature>
<dbReference type="GO" id="GO:0000725">
    <property type="term" value="P:recombinational repair"/>
    <property type="evidence" value="ECO:0007669"/>
    <property type="project" value="InterPro"/>
</dbReference>
<feature type="region of interest" description="Disordered" evidence="1">
    <location>
        <begin position="499"/>
        <end position="973"/>
    </location>
</feature>
<feature type="region of interest" description="Disordered" evidence="1">
    <location>
        <begin position="186"/>
        <end position="304"/>
    </location>
</feature>
<feature type="compositionally biased region" description="Pro residues" evidence="1">
    <location>
        <begin position="819"/>
        <end position="838"/>
    </location>
</feature>
<feature type="compositionally biased region" description="Polar residues" evidence="1">
    <location>
        <begin position="229"/>
        <end position="249"/>
    </location>
</feature>
<feature type="compositionally biased region" description="Gly residues" evidence="1">
    <location>
        <begin position="928"/>
        <end position="953"/>
    </location>
</feature>
<feature type="compositionally biased region" description="Low complexity" evidence="1">
    <location>
        <begin position="839"/>
        <end position="853"/>
    </location>
</feature>
<evidence type="ECO:0000313" key="3">
    <source>
        <dbReference type="EMBL" id="KAG2444132.1"/>
    </source>
</evidence>
<feature type="compositionally biased region" description="Pro residues" evidence="1">
    <location>
        <begin position="398"/>
        <end position="407"/>
    </location>
</feature>
<feature type="compositionally biased region" description="Low complexity" evidence="1">
    <location>
        <begin position="569"/>
        <end position="582"/>
    </location>
</feature>
<gene>
    <name evidence="3" type="ORF">HYH02_009072</name>
</gene>
<feature type="compositionally biased region" description="Low complexity" evidence="1">
    <location>
        <begin position="259"/>
        <end position="268"/>
    </location>
</feature>
<feature type="compositionally biased region" description="Basic residues" evidence="1">
    <location>
        <begin position="708"/>
        <end position="718"/>
    </location>
</feature>
<feature type="compositionally biased region" description="Gly residues" evidence="1">
    <location>
        <begin position="358"/>
        <end position="397"/>
    </location>
</feature>
<feature type="region of interest" description="Disordered" evidence="1">
    <location>
        <begin position="988"/>
        <end position="1101"/>
    </location>
</feature>
<feature type="compositionally biased region" description="Low complexity" evidence="1">
    <location>
        <begin position="408"/>
        <end position="432"/>
    </location>
</feature>
<name>A0A835WB92_9CHLO</name>
<dbReference type="EMBL" id="JAEHOD010000029">
    <property type="protein sequence ID" value="KAG2444132.1"/>
    <property type="molecule type" value="Genomic_DNA"/>
</dbReference>
<keyword evidence="4" id="KW-1185">Reference proteome</keyword>
<feature type="domain" description="Homologous recombination OB-fold protein OB-fold" evidence="2">
    <location>
        <begin position="98"/>
        <end position="181"/>
    </location>
</feature>
<feature type="compositionally biased region" description="Gly residues" evidence="1">
    <location>
        <begin position="1081"/>
        <end position="1095"/>
    </location>
</feature>
<feature type="compositionally biased region" description="Low complexity" evidence="1">
    <location>
        <begin position="465"/>
        <end position="474"/>
    </location>
</feature>
<feature type="compositionally biased region" description="Low complexity" evidence="1">
    <location>
        <begin position="501"/>
        <end position="512"/>
    </location>
</feature>
<dbReference type="Pfam" id="PF15072">
    <property type="entry name" value="HROB"/>
    <property type="match status" value="1"/>
</dbReference>
<feature type="compositionally biased region" description="Low complexity" evidence="1">
    <location>
        <begin position="647"/>
        <end position="658"/>
    </location>
</feature>
<feature type="compositionally biased region" description="Gly residues" evidence="1">
    <location>
        <begin position="690"/>
        <end position="706"/>
    </location>
</feature>
<proteinExistence type="predicted"/>
<dbReference type="PANTHER" id="PTHR14523:SF1">
    <property type="entry name" value="HOMOLOGOUS RECOMBINATION OB-FOLD PROTEIN"/>
    <property type="match status" value="1"/>
</dbReference>
<evidence type="ECO:0000313" key="4">
    <source>
        <dbReference type="Proteomes" id="UP000613740"/>
    </source>
</evidence>
<protein>
    <recommendedName>
        <fullName evidence="2">Homologous recombination OB-fold protein OB-fold domain-containing protein</fullName>
    </recommendedName>
</protein>
<dbReference type="OrthoDB" id="21443at2759"/>
<evidence type="ECO:0000256" key="1">
    <source>
        <dbReference type="SAM" id="MobiDB-lite"/>
    </source>
</evidence>